<evidence type="ECO:0000256" key="1">
    <source>
        <dbReference type="ARBA" id="ARBA00004123"/>
    </source>
</evidence>
<gene>
    <name evidence="3" type="ORF">PHISCL_00361</name>
</gene>
<evidence type="ECO:0000313" key="3">
    <source>
        <dbReference type="EMBL" id="RJE27351.1"/>
    </source>
</evidence>
<dbReference type="GO" id="GO:0000976">
    <property type="term" value="F:transcription cis-regulatory region binding"/>
    <property type="evidence" value="ECO:0007669"/>
    <property type="project" value="TreeGrafter"/>
</dbReference>
<dbReference type="Pfam" id="PF11951">
    <property type="entry name" value="Fungal_trans_2"/>
    <property type="match status" value="1"/>
</dbReference>
<dbReference type="GO" id="GO:0045944">
    <property type="term" value="P:positive regulation of transcription by RNA polymerase II"/>
    <property type="evidence" value="ECO:0007669"/>
    <property type="project" value="TreeGrafter"/>
</dbReference>
<dbReference type="GO" id="GO:0005634">
    <property type="term" value="C:nucleus"/>
    <property type="evidence" value="ECO:0007669"/>
    <property type="project" value="UniProtKB-SubCell"/>
</dbReference>
<dbReference type="PANTHER" id="PTHR37534">
    <property type="entry name" value="TRANSCRIPTIONAL ACTIVATOR PROTEIN UGA3"/>
    <property type="match status" value="1"/>
</dbReference>
<sequence length="375" mass="42299">MHYLQYYVEQGSKLLANLETDENPLRSLIIPRALMSPLLMKAVCAVSAIHLGNRYHGGLNSETTATDYYTRTLRGLRSSLSESPSSLFRDDTILAVAFLCKYEIVRGSVKQWTVHLDALQKLVISRGGFACLDRETAEFIWGLFMYAHNVAKITNRRQSAAITPGPINVSITKLDIYVGYTEEIIKICARIADIPYLNIDSSAIRLEVYDIDESLRNWTHSTRQYIIPKGITEATLTRLQMVADCFHDAAYIYLHSTLERMSYNSACTLPSSWASLISVGKSEALHACLDRIAVSPLDNQCEYSALTFPLFIAGCESQTLEERRIVVHGLSMLEVNFGIGNVKRVKELLNVLWKEKGSVHWQDVLEQLQWDLILA</sequence>
<dbReference type="OrthoDB" id="3509362at2759"/>
<comment type="caution">
    <text evidence="3">The sequence shown here is derived from an EMBL/GenBank/DDBJ whole genome shotgun (WGS) entry which is preliminary data.</text>
</comment>
<keyword evidence="2" id="KW-0539">Nucleus</keyword>
<evidence type="ECO:0000256" key="2">
    <source>
        <dbReference type="ARBA" id="ARBA00023242"/>
    </source>
</evidence>
<dbReference type="Proteomes" id="UP000266188">
    <property type="component" value="Unassembled WGS sequence"/>
</dbReference>
<dbReference type="EMBL" id="MVGC01000005">
    <property type="protein sequence ID" value="RJE27351.1"/>
    <property type="molecule type" value="Genomic_DNA"/>
</dbReference>
<dbReference type="AlphaFoldDB" id="A0A3A3ADH0"/>
<proteinExistence type="predicted"/>
<dbReference type="InterPro" id="IPR021858">
    <property type="entry name" value="Fun_TF"/>
</dbReference>
<comment type="subcellular location">
    <subcellularLocation>
        <location evidence="1">Nucleus</location>
    </subcellularLocation>
</comment>
<evidence type="ECO:0000313" key="4">
    <source>
        <dbReference type="Proteomes" id="UP000266188"/>
    </source>
</evidence>
<organism evidence="3 4">
    <name type="scientific">Aspergillus sclerotialis</name>
    <dbReference type="NCBI Taxonomy" id="2070753"/>
    <lineage>
        <taxon>Eukaryota</taxon>
        <taxon>Fungi</taxon>
        <taxon>Dikarya</taxon>
        <taxon>Ascomycota</taxon>
        <taxon>Pezizomycotina</taxon>
        <taxon>Eurotiomycetes</taxon>
        <taxon>Eurotiomycetidae</taxon>
        <taxon>Eurotiales</taxon>
        <taxon>Aspergillaceae</taxon>
        <taxon>Aspergillus</taxon>
        <taxon>Aspergillus subgen. Polypaecilum</taxon>
    </lineage>
</organism>
<accession>A0A3A3ADH0</accession>
<dbReference type="PANTHER" id="PTHR37534:SF16">
    <property type="entry name" value="ZN(II)2CYS6 TRANSCRIPTION FACTOR (EUROFUNG)-RELATED"/>
    <property type="match status" value="1"/>
</dbReference>
<dbReference type="GO" id="GO:0003700">
    <property type="term" value="F:DNA-binding transcription factor activity"/>
    <property type="evidence" value="ECO:0007669"/>
    <property type="project" value="TreeGrafter"/>
</dbReference>
<protein>
    <submittedName>
        <fullName evidence="3">C6 transcription factor</fullName>
    </submittedName>
</protein>
<keyword evidence="4" id="KW-1185">Reference proteome</keyword>
<name>A0A3A3ADH0_9EURO</name>
<reference evidence="4" key="1">
    <citation type="submission" date="2017-02" db="EMBL/GenBank/DDBJ databases">
        <authorList>
            <person name="Tafer H."/>
            <person name="Lopandic K."/>
        </authorList>
    </citation>
    <scope>NUCLEOTIDE SEQUENCE [LARGE SCALE GENOMIC DNA]</scope>
    <source>
        <strain evidence="4">CBS 366.77</strain>
    </source>
</reference>